<accession>A0A6J7DEN3</accession>
<feature type="domain" description="GP-PDE" evidence="1">
    <location>
        <begin position="40"/>
        <end position="347"/>
    </location>
</feature>
<evidence type="ECO:0000259" key="1">
    <source>
        <dbReference type="PROSITE" id="PS51704"/>
    </source>
</evidence>
<dbReference type="AlphaFoldDB" id="A0A6J7DEN3"/>
<evidence type="ECO:0000313" key="2">
    <source>
        <dbReference type="EMBL" id="CAB4869137.1"/>
    </source>
</evidence>
<sequence>MKRTQTLIALAGTAVLALTPASASAAKYNWLKWNSADHKPLIMAHQGGEDEFPSNTMYAFKQSAKAGVNSLELDIGVTSDGKIVVVHNTTFDSKSNATGSVPVSQMTLAQAKALDAAYWFTTLPSSGGGHYDHDQATSHYTYRGVATGAKKAPSGYKASDFKTPTLAEVLAAFPKTPINIEIKGRTPTESNAEYLYNATVLANYLKNIHRTDLVVVSFNQNAVDLFSTIATAMPTAPAIAGDYSYLFSNFASRHMPSSQTVAFQVPNSFYVSSANLFATGIANCSWIGRAHGDGFAWHQWFGSSYLTHPADVDGIGTGGNDGGWKYLLDRRVDGIMTARPKALLAYMKTYKWNKASNACKFVGGGGY</sequence>
<dbReference type="PANTHER" id="PTHR46211">
    <property type="entry name" value="GLYCEROPHOSPHORYL DIESTER PHOSPHODIESTERASE"/>
    <property type="match status" value="1"/>
</dbReference>
<dbReference type="InterPro" id="IPR017946">
    <property type="entry name" value="PLC-like_Pdiesterase_TIM-brl"/>
</dbReference>
<proteinExistence type="predicted"/>
<dbReference type="SUPFAM" id="SSF51695">
    <property type="entry name" value="PLC-like phosphodiesterases"/>
    <property type="match status" value="1"/>
</dbReference>
<gene>
    <name evidence="2" type="ORF">UFOPK3444_00625</name>
</gene>
<dbReference type="EMBL" id="CAFBLU010000007">
    <property type="protein sequence ID" value="CAB4869137.1"/>
    <property type="molecule type" value="Genomic_DNA"/>
</dbReference>
<dbReference type="InterPro" id="IPR030395">
    <property type="entry name" value="GP_PDE_dom"/>
</dbReference>
<dbReference type="GO" id="GO:0006629">
    <property type="term" value="P:lipid metabolic process"/>
    <property type="evidence" value="ECO:0007669"/>
    <property type="project" value="InterPro"/>
</dbReference>
<dbReference type="Pfam" id="PF03009">
    <property type="entry name" value="GDPD"/>
    <property type="match status" value="1"/>
</dbReference>
<name>A0A6J7DEN3_9ZZZZ</name>
<organism evidence="2">
    <name type="scientific">freshwater metagenome</name>
    <dbReference type="NCBI Taxonomy" id="449393"/>
    <lineage>
        <taxon>unclassified sequences</taxon>
        <taxon>metagenomes</taxon>
        <taxon>ecological metagenomes</taxon>
    </lineage>
</organism>
<dbReference type="PROSITE" id="PS51704">
    <property type="entry name" value="GP_PDE"/>
    <property type="match status" value="1"/>
</dbReference>
<dbReference type="PANTHER" id="PTHR46211:SF1">
    <property type="entry name" value="GLYCEROPHOSPHODIESTER PHOSPHODIESTERASE, CYTOPLASMIC"/>
    <property type="match status" value="1"/>
</dbReference>
<dbReference type="GO" id="GO:0008081">
    <property type="term" value="F:phosphoric diester hydrolase activity"/>
    <property type="evidence" value="ECO:0007669"/>
    <property type="project" value="InterPro"/>
</dbReference>
<dbReference type="Gene3D" id="3.20.20.190">
    <property type="entry name" value="Phosphatidylinositol (PI) phosphodiesterase"/>
    <property type="match status" value="1"/>
</dbReference>
<protein>
    <submittedName>
        <fullName evidence="2">Unannotated protein</fullName>
    </submittedName>
</protein>
<reference evidence="2" key="1">
    <citation type="submission" date="2020-05" db="EMBL/GenBank/DDBJ databases">
        <authorList>
            <person name="Chiriac C."/>
            <person name="Salcher M."/>
            <person name="Ghai R."/>
            <person name="Kavagutti S V."/>
        </authorList>
    </citation>
    <scope>NUCLEOTIDE SEQUENCE</scope>
</reference>
<dbReference type="PROSITE" id="PS50007">
    <property type="entry name" value="PIPLC_X_DOMAIN"/>
    <property type="match status" value="1"/>
</dbReference>